<feature type="transmembrane region" description="Helical" evidence="8">
    <location>
        <begin position="189"/>
        <end position="210"/>
    </location>
</feature>
<sequence>MKPARSNLLLNIMLLAAVAGLSGASLMWGETRIMAVHALADLLAGRHTAGAIIVGQLRLPRMLLAIMVGGTLGLSGAVLQGYLRNPLADPGILGVSGGAALGAVSVFYTGLMQVSVAALPLGGLTGALCAAVVLMGLVGRGGTLVLLLAGAALSSLAAALTALVLNLVPSPYASFEIMHWLMGSLTDRTFAHVWICLPGVVCGTLLMLSAGRVLDALTLGEDVAESLGFRLHGMRGVQTRIVLGAALAVGSCVAVAGAIGFVGLVVPHLLRPLTGYQPSKLLVPSFLGGSLLLLGADMMVRLVTVGTELQLGVLTALVGAPFFLARVIMLKRGVS</sequence>
<comment type="subcellular location">
    <subcellularLocation>
        <location evidence="1">Cell membrane</location>
        <topology evidence="1">Multi-pass membrane protein</topology>
    </subcellularLocation>
</comment>
<keyword evidence="4" id="KW-1003">Cell membrane</keyword>
<dbReference type="PANTHER" id="PTHR30472">
    <property type="entry name" value="FERRIC ENTEROBACTIN TRANSPORT SYSTEM PERMEASE PROTEIN"/>
    <property type="match status" value="1"/>
</dbReference>
<reference evidence="10" key="1">
    <citation type="submission" date="2017-01" db="EMBL/GenBank/DDBJ databases">
        <title>Komagataeibacter sp. MSKU9 whole genome sequencing project.</title>
        <authorList>
            <person name="Matsutani M."/>
            <person name="Naloka K."/>
            <person name="Theeragool G."/>
            <person name="Yakushi T."/>
            <person name="Matsushita K."/>
        </authorList>
    </citation>
    <scope>NUCLEOTIDE SEQUENCE [LARGE SCALE GENOMIC DNA]</scope>
    <source>
        <strain evidence="10">MSKU9</strain>
    </source>
</reference>
<dbReference type="EMBL" id="BDLU01000014">
    <property type="protein sequence ID" value="GCE82401.1"/>
    <property type="molecule type" value="Genomic_DNA"/>
</dbReference>
<proteinExistence type="inferred from homology"/>
<evidence type="ECO:0000256" key="6">
    <source>
        <dbReference type="ARBA" id="ARBA00022989"/>
    </source>
</evidence>
<dbReference type="Pfam" id="PF01032">
    <property type="entry name" value="FecCD"/>
    <property type="match status" value="1"/>
</dbReference>
<keyword evidence="7 8" id="KW-0472">Membrane</keyword>
<keyword evidence="10" id="KW-1185">Reference proteome</keyword>
<dbReference type="OrthoDB" id="9811975at2"/>
<evidence type="ECO:0000313" key="10">
    <source>
        <dbReference type="Proteomes" id="UP000315095"/>
    </source>
</evidence>
<dbReference type="InterPro" id="IPR037294">
    <property type="entry name" value="ABC_BtuC-like"/>
</dbReference>
<evidence type="ECO:0000313" key="9">
    <source>
        <dbReference type="EMBL" id="GCE82401.1"/>
    </source>
</evidence>
<dbReference type="GO" id="GO:0022857">
    <property type="term" value="F:transmembrane transporter activity"/>
    <property type="evidence" value="ECO:0007669"/>
    <property type="project" value="InterPro"/>
</dbReference>
<feature type="transmembrane region" description="Helical" evidence="8">
    <location>
        <begin position="281"/>
        <end position="303"/>
    </location>
</feature>
<dbReference type="SUPFAM" id="SSF81345">
    <property type="entry name" value="ABC transporter involved in vitamin B12 uptake, BtuC"/>
    <property type="match status" value="1"/>
</dbReference>
<evidence type="ECO:0000256" key="4">
    <source>
        <dbReference type="ARBA" id="ARBA00022475"/>
    </source>
</evidence>
<organism evidence="9 10">
    <name type="scientific">Komagataeibacter diospyri</name>
    <dbReference type="NCBI Taxonomy" id="1932662"/>
    <lineage>
        <taxon>Bacteria</taxon>
        <taxon>Pseudomonadati</taxon>
        <taxon>Pseudomonadota</taxon>
        <taxon>Alphaproteobacteria</taxon>
        <taxon>Acetobacterales</taxon>
        <taxon>Acetobacteraceae</taxon>
        <taxon>Komagataeibacter</taxon>
    </lineage>
</organism>
<protein>
    <submittedName>
        <fullName evidence="9">Transport system permease protein</fullName>
    </submittedName>
</protein>
<accession>A0A4P5NRI7</accession>
<evidence type="ECO:0000256" key="3">
    <source>
        <dbReference type="ARBA" id="ARBA00022448"/>
    </source>
</evidence>
<comment type="similarity">
    <text evidence="2">Belongs to the binding-protein-dependent transport system permease family. FecCD subfamily.</text>
</comment>
<dbReference type="RefSeq" id="WP_141259800.1">
    <property type="nucleotide sequence ID" value="NZ_BDLU01000014.1"/>
</dbReference>
<comment type="caution">
    <text evidence="9">The sequence shown here is derived from an EMBL/GenBank/DDBJ whole genome shotgun (WGS) entry which is preliminary data.</text>
</comment>
<feature type="transmembrane region" description="Helical" evidence="8">
    <location>
        <begin position="118"/>
        <end position="138"/>
    </location>
</feature>
<evidence type="ECO:0000256" key="8">
    <source>
        <dbReference type="SAM" id="Phobius"/>
    </source>
</evidence>
<feature type="transmembrane region" description="Helical" evidence="8">
    <location>
        <begin position="241"/>
        <end position="269"/>
    </location>
</feature>
<evidence type="ECO:0000256" key="5">
    <source>
        <dbReference type="ARBA" id="ARBA00022692"/>
    </source>
</evidence>
<keyword evidence="3" id="KW-0813">Transport</keyword>
<name>A0A4P5NRI7_9PROT</name>
<dbReference type="Proteomes" id="UP000315095">
    <property type="component" value="Unassembled WGS sequence"/>
</dbReference>
<dbReference type="CDD" id="cd06550">
    <property type="entry name" value="TM_ABC_iron-siderophores_like"/>
    <property type="match status" value="1"/>
</dbReference>
<dbReference type="Gene3D" id="1.10.3470.10">
    <property type="entry name" value="ABC transporter involved in vitamin B12 uptake, BtuC"/>
    <property type="match status" value="1"/>
</dbReference>
<dbReference type="GO" id="GO:0005886">
    <property type="term" value="C:plasma membrane"/>
    <property type="evidence" value="ECO:0007669"/>
    <property type="project" value="UniProtKB-SubCell"/>
</dbReference>
<feature type="transmembrane region" description="Helical" evidence="8">
    <location>
        <begin position="144"/>
        <end position="168"/>
    </location>
</feature>
<evidence type="ECO:0000256" key="7">
    <source>
        <dbReference type="ARBA" id="ARBA00023136"/>
    </source>
</evidence>
<evidence type="ECO:0000256" key="2">
    <source>
        <dbReference type="ARBA" id="ARBA00007935"/>
    </source>
</evidence>
<dbReference type="PANTHER" id="PTHR30472:SF25">
    <property type="entry name" value="ABC TRANSPORTER PERMEASE PROTEIN MJ0876-RELATED"/>
    <property type="match status" value="1"/>
</dbReference>
<dbReference type="InterPro" id="IPR000522">
    <property type="entry name" value="ABC_transptr_permease_BtuC"/>
</dbReference>
<keyword evidence="5 8" id="KW-0812">Transmembrane</keyword>
<evidence type="ECO:0000256" key="1">
    <source>
        <dbReference type="ARBA" id="ARBA00004651"/>
    </source>
</evidence>
<gene>
    <name evidence="9" type="ORF">MSKU9_0542</name>
</gene>
<feature type="transmembrane region" description="Helical" evidence="8">
    <location>
        <begin position="309"/>
        <end position="329"/>
    </location>
</feature>
<dbReference type="AlphaFoldDB" id="A0A4P5NRI7"/>
<feature type="transmembrane region" description="Helical" evidence="8">
    <location>
        <begin position="62"/>
        <end position="79"/>
    </location>
</feature>
<feature type="transmembrane region" description="Helical" evidence="8">
    <location>
        <begin position="91"/>
        <end position="111"/>
    </location>
</feature>
<keyword evidence="6 8" id="KW-1133">Transmembrane helix</keyword>